<feature type="transmembrane region" description="Helical" evidence="15">
    <location>
        <begin position="424"/>
        <end position="447"/>
    </location>
</feature>
<dbReference type="GO" id="GO:0005307">
    <property type="term" value="F:choline:sodium symporter activity"/>
    <property type="evidence" value="ECO:0007669"/>
    <property type="project" value="TreeGrafter"/>
</dbReference>
<feature type="transmembrane region" description="Helical" evidence="15">
    <location>
        <begin position="316"/>
        <end position="345"/>
    </location>
</feature>
<dbReference type="GO" id="GO:0008292">
    <property type="term" value="P:acetylcholine biosynthetic process"/>
    <property type="evidence" value="ECO:0007669"/>
    <property type="project" value="TreeGrafter"/>
</dbReference>
<feature type="transmembrane region" description="Helical" evidence="15">
    <location>
        <begin position="224"/>
        <end position="241"/>
    </location>
</feature>
<feature type="transmembrane region" description="Helical" evidence="15">
    <location>
        <begin position="153"/>
        <end position="172"/>
    </location>
</feature>
<dbReference type="InterPro" id="IPR052244">
    <property type="entry name" value="Choline_transporter"/>
</dbReference>
<dbReference type="InterPro" id="IPR001734">
    <property type="entry name" value="Na/solute_symporter"/>
</dbReference>
<feature type="transmembrane region" description="Helical" evidence="15">
    <location>
        <begin position="118"/>
        <end position="141"/>
    </location>
</feature>
<evidence type="ECO:0000256" key="15">
    <source>
        <dbReference type="SAM" id="Phobius"/>
    </source>
</evidence>
<name>A0A0A9Z518_LYGHE</name>
<gene>
    <name evidence="16" type="ORF">CM83_11251</name>
</gene>
<dbReference type="PANTHER" id="PTHR45897:SF4">
    <property type="entry name" value="HIGH-AFFINITY CHOLINE TRANSPORTER 1"/>
    <property type="match status" value="1"/>
</dbReference>
<dbReference type="Pfam" id="PF00474">
    <property type="entry name" value="SSF"/>
    <property type="match status" value="1"/>
</dbReference>
<reference evidence="16" key="1">
    <citation type="journal article" date="2014" name="PLoS ONE">
        <title>Transcriptome-Based Identification of ABC Transporters in the Western Tarnished Plant Bug Lygus hesperus.</title>
        <authorList>
            <person name="Hull J.J."/>
            <person name="Chaney K."/>
            <person name="Geib S.M."/>
            <person name="Fabrick J.A."/>
            <person name="Brent C.S."/>
            <person name="Walsh D."/>
            <person name="Lavine L.C."/>
        </authorList>
    </citation>
    <scope>NUCLEOTIDE SEQUENCE</scope>
</reference>
<evidence type="ECO:0000256" key="9">
    <source>
        <dbReference type="ARBA" id="ARBA00023065"/>
    </source>
</evidence>
<comment type="subcellular location">
    <subcellularLocation>
        <location evidence="1">Membrane</location>
        <topology evidence="1">Multi-pass membrane protein</topology>
    </subcellularLocation>
</comment>
<accession>A0A0A9Z518</accession>
<evidence type="ECO:0000256" key="14">
    <source>
        <dbReference type="SAM" id="MobiDB-lite"/>
    </source>
</evidence>
<keyword evidence="5" id="KW-0769">Symport</keyword>
<feature type="transmembrane region" description="Helical" evidence="15">
    <location>
        <begin position="262"/>
        <end position="282"/>
    </location>
</feature>
<evidence type="ECO:0000256" key="1">
    <source>
        <dbReference type="ARBA" id="ARBA00004141"/>
    </source>
</evidence>
<dbReference type="PANTHER" id="PTHR45897">
    <property type="entry name" value="HIGH-AFFINITY CHOLINE TRANSPORTER 1"/>
    <property type="match status" value="1"/>
</dbReference>
<proteinExistence type="inferred from homology"/>
<dbReference type="EMBL" id="GBHO01003242">
    <property type="protein sequence ID" value="JAG40362.1"/>
    <property type="molecule type" value="Transcribed_RNA"/>
</dbReference>
<evidence type="ECO:0000256" key="11">
    <source>
        <dbReference type="ARBA" id="ARBA00023180"/>
    </source>
</evidence>
<organism evidence="16">
    <name type="scientific">Lygus hesperus</name>
    <name type="common">Western plant bug</name>
    <dbReference type="NCBI Taxonomy" id="30085"/>
    <lineage>
        <taxon>Eukaryota</taxon>
        <taxon>Metazoa</taxon>
        <taxon>Ecdysozoa</taxon>
        <taxon>Arthropoda</taxon>
        <taxon>Hexapoda</taxon>
        <taxon>Insecta</taxon>
        <taxon>Pterygota</taxon>
        <taxon>Neoptera</taxon>
        <taxon>Paraneoptera</taxon>
        <taxon>Hemiptera</taxon>
        <taxon>Heteroptera</taxon>
        <taxon>Panheteroptera</taxon>
        <taxon>Cimicomorpha</taxon>
        <taxon>Miridae</taxon>
        <taxon>Mirini</taxon>
        <taxon>Lygus</taxon>
    </lineage>
</organism>
<keyword evidence="10 15" id="KW-0472">Membrane</keyword>
<keyword evidence="6" id="KW-0530">Neurotransmitter biosynthesis</keyword>
<keyword evidence="4 15" id="KW-0812">Transmembrane</keyword>
<feature type="transmembrane region" description="Helical" evidence="15">
    <location>
        <begin position="45"/>
        <end position="65"/>
    </location>
</feature>
<dbReference type="InterPro" id="IPR038377">
    <property type="entry name" value="Na/Glc_symporter_sf"/>
</dbReference>
<keyword evidence="9" id="KW-0406">Ion transport</keyword>
<feature type="transmembrane region" description="Helical" evidence="15">
    <location>
        <begin position="77"/>
        <end position="97"/>
    </location>
</feature>
<evidence type="ECO:0000256" key="6">
    <source>
        <dbReference type="ARBA" id="ARBA00022979"/>
    </source>
</evidence>
<feature type="transmembrane region" description="Helical" evidence="15">
    <location>
        <begin position="6"/>
        <end position="25"/>
    </location>
</feature>
<feature type="compositionally biased region" description="Basic and acidic residues" evidence="14">
    <location>
        <begin position="524"/>
        <end position="544"/>
    </location>
</feature>
<evidence type="ECO:0000256" key="2">
    <source>
        <dbReference type="ARBA" id="ARBA00006434"/>
    </source>
</evidence>
<dbReference type="Gene3D" id="1.20.1730.10">
    <property type="entry name" value="Sodium/glucose cotransporter"/>
    <property type="match status" value="1"/>
</dbReference>
<evidence type="ECO:0000256" key="8">
    <source>
        <dbReference type="ARBA" id="ARBA00023053"/>
    </source>
</evidence>
<keyword evidence="7 15" id="KW-1133">Transmembrane helix</keyword>
<evidence type="ECO:0000256" key="7">
    <source>
        <dbReference type="ARBA" id="ARBA00022989"/>
    </source>
</evidence>
<dbReference type="GO" id="GO:0005886">
    <property type="term" value="C:plasma membrane"/>
    <property type="evidence" value="ECO:0007669"/>
    <property type="project" value="TreeGrafter"/>
</dbReference>
<keyword evidence="3" id="KW-0813">Transport</keyword>
<feature type="transmembrane region" description="Helical" evidence="15">
    <location>
        <begin position="184"/>
        <end position="202"/>
    </location>
</feature>
<evidence type="ECO:0000313" key="16">
    <source>
        <dbReference type="EMBL" id="JAG40362.1"/>
    </source>
</evidence>
<feature type="transmembrane region" description="Helical" evidence="15">
    <location>
        <begin position="467"/>
        <end position="486"/>
    </location>
</feature>
<feature type="transmembrane region" description="Helical" evidence="15">
    <location>
        <begin position="366"/>
        <end position="385"/>
    </location>
</feature>
<dbReference type="AlphaFoldDB" id="A0A0A9Z518"/>
<dbReference type="CDD" id="cd11474">
    <property type="entry name" value="SLC5sbd_CHT"/>
    <property type="match status" value="1"/>
</dbReference>
<evidence type="ECO:0000256" key="4">
    <source>
        <dbReference type="ARBA" id="ARBA00022692"/>
    </source>
</evidence>
<feature type="region of interest" description="Disordered" evidence="14">
    <location>
        <begin position="520"/>
        <end position="551"/>
    </location>
</feature>
<protein>
    <submittedName>
        <fullName evidence="16">High-affinity choline transporter 1</fullName>
    </submittedName>
</protein>
<evidence type="ECO:0000256" key="5">
    <source>
        <dbReference type="ARBA" id="ARBA00022847"/>
    </source>
</evidence>
<sequence length="551" mass="61117">MALFLEGALTIFLFYFLIMGVGVWAAKKKMVDNSEVETMNAGRRLGFFVGMMTLVGTWAGGGYFVGTAEQSYTKGVVNTQVPLGLAVSLVIGALVFIKPMRAGNYITMIDIFQEKYGVWYGATMVIPAILGEFFWIASVLNSLGTTLQVVIDLPRWACIVISAFFAGLYTILGGLTSVTYTDILQIFFIIAGIGLATPYIYFHEHPRVAVEENYWVGEIKTKDIGYFIDHYVFLIFGGIPWQGYFQRVFSVKSTRVAQMMSIFSAPCLVIIAIPCLIVGAVAKQVDWTKVPSWNKEIRPEDAPLVLALALRHLTPMWVSLLGLGAVAAAVMSSADSAILASSALFTRNVYKHLFRPKATFEELHNCLRICICFITVCAGALACNINGVYDLSLMCADVIFVVLFPQLTLLIYVPQIANKYGSSVSYFVALFLRILTGDPTLGVEAVIKWPLYDEETKVQYFPFRCTIMLISTALMAFFGYLAYFFIEKTGKIPMKYDFLKGFSGKKTILQLAAPSAPLEDQIIPEEKLEKPEKTEKPEKPDIKPDVPPTTT</sequence>
<comment type="similarity">
    <text evidence="2 13">Belongs to the sodium:solute symporter (SSF) (TC 2.A.21) family.</text>
</comment>
<feature type="transmembrane region" description="Helical" evidence="15">
    <location>
        <begin position="391"/>
        <end position="412"/>
    </location>
</feature>
<evidence type="ECO:0000256" key="13">
    <source>
        <dbReference type="RuleBase" id="RU362091"/>
    </source>
</evidence>
<evidence type="ECO:0000256" key="3">
    <source>
        <dbReference type="ARBA" id="ARBA00022448"/>
    </source>
</evidence>
<evidence type="ECO:0000256" key="12">
    <source>
        <dbReference type="ARBA" id="ARBA00023201"/>
    </source>
</evidence>
<dbReference type="PROSITE" id="PS50283">
    <property type="entry name" value="NA_SOLUT_SYMP_3"/>
    <property type="match status" value="1"/>
</dbReference>
<reference evidence="16" key="2">
    <citation type="submission" date="2014-07" db="EMBL/GenBank/DDBJ databases">
        <authorList>
            <person name="Hull J."/>
        </authorList>
    </citation>
    <scope>NUCLEOTIDE SEQUENCE</scope>
</reference>
<keyword evidence="11" id="KW-0325">Glycoprotein</keyword>
<evidence type="ECO:0000256" key="10">
    <source>
        <dbReference type="ARBA" id="ARBA00023136"/>
    </source>
</evidence>
<keyword evidence="8" id="KW-0915">Sodium</keyword>
<keyword evidence="12" id="KW-0739">Sodium transport</keyword>